<dbReference type="SUPFAM" id="SSF56672">
    <property type="entry name" value="DNA/RNA polymerases"/>
    <property type="match status" value="1"/>
</dbReference>
<dbReference type="Gene3D" id="3.30.420.10">
    <property type="entry name" value="Ribonuclease H-like superfamily/Ribonuclease H"/>
    <property type="match status" value="1"/>
</dbReference>
<dbReference type="PaxDb" id="67767-A0A0J7KDH1"/>
<dbReference type="InterPro" id="IPR012337">
    <property type="entry name" value="RNaseH-like_sf"/>
</dbReference>
<dbReference type="InterPro" id="IPR043502">
    <property type="entry name" value="DNA/RNA_pol_sf"/>
</dbReference>
<dbReference type="CDD" id="cd00303">
    <property type="entry name" value="retropepsin_like"/>
    <property type="match status" value="1"/>
</dbReference>
<dbReference type="AlphaFoldDB" id="A0A0J7KDH1"/>
<sequence>MACLRINRMPINQQVVKLLNSQRHHNLKPPLCDNQRALLQKKNGELHAVRLLIDQGSELSFISEDLVQSAQLKRTAASIPLLGIGGTYSGRTKGLVSIRLHSIHDANFNCAINAYVLPRLTAKLPPYDATSRSWPHITGLQLADPDFACSGLINIIVGSDNYGSVILPGLAQGGTSSPVAQQTIFGWVLSGTITTDEVTSSTQAYHCTLDRDLQELISRFWTQEELPASKTSKLTKDEEECERHFLSTHSRDATGRYIVRLPLKSDPTLLGDSKTRALHTLNRLTHRFSSNHMFQKLYSEFIEEYKNLGHMVTADIFENQVSPVYYLPHLGVLRENSRTTKLRVVFNGSSRTSSGLSLNNILHAGAKLQTDISEILLWTRTHKILFSTDIVKMFRQIAVQEDDWDLQRILWHGQDGRPVAYRLTTVTYGLNCAPFLALRTIQQLVNDEGHRFPKAIIPLTKELRQRWTSFRQQLQQLNQLSIPRWLGNVRFNSSVEIHGFSDASQLAITAVIYVRVPGEYGKFSARLVCSKTKIEPIKRLSIPRLELTAALLLTRLMTNTLKALELHEASVFCWTDSSVTLTWINAHPSRWRDFVHNRVSAIQDLLPNGAWRFVPGKENPADCATRGLTPDNLAQHELWWKGPSWLSNPQSSWPSFGFESALDADLEERPGNVMVAAARQTHYWELLDRYSSFTKLIRVTTLCRRFISCLRKILQSSPLKHPLTPMELEQSRKFWIRNVQKAWFSYEMGVISRKEQLPKSHSLVRLTPFLDQEGLLRVGGRLHNAQIDSESKHPFILPRRSPLTIHIEVVTDYTTDAFIAAYKRFTGRRGICATLQSDCGTNFVGADAELKRQFKSSSKELHHLASLLANDNTIWRFNPPSAPHFGGKWEAAVKSTKFHLQRVLKDTVLTYEEMTTITVQIEAVLNSRPLCPLSDDANDYSALTPGHFLIGEAPTAIPEPNLSVEKTSRLTRWQLLRQKVDHFWSRWTSECLQRYQAVSKWHHPSNEIKEGSMVLITDERYPPGKWPLARVTHLHPGPDGLTRVVTVKTATSTYKRPIAKLCVLPTDPDAVNSTNLSSKAGGNVKVTPCVTDMSPA</sequence>
<dbReference type="PANTHER" id="PTHR47331">
    <property type="entry name" value="PHD-TYPE DOMAIN-CONTAINING PROTEIN"/>
    <property type="match status" value="1"/>
</dbReference>
<evidence type="ECO:0000259" key="1">
    <source>
        <dbReference type="PROSITE" id="PS50175"/>
    </source>
</evidence>
<reference evidence="2 3" key="1">
    <citation type="submission" date="2015-04" db="EMBL/GenBank/DDBJ databases">
        <title>Lasius niger genome sequencing.</title>
        <authorList>
            <person name="Konorov E.A."/>
            <person name="Nikitin M.A."/>
            <person name="Kirill M.V."/>
            <person name="Chang P."/>
        </authorList>
    </citation>
    <scope>NUCLEOTIDE SEQUENCE [LARGE SCALE GENOMIC DNA]</scope>
    <source>
        <tissue evidence="2">Whole</tissue>
    </source>
</reference>
<comment type="caution">
    <text evidence="2">The sequence shown here is derived from an EMBL/GenBank/DDBJ whole genome shotgun (WGS) entry which is preliminary data.</text>
</comment>
<keyword evidence="3" id="KW-1185">Reference proteome</keyword>
<dbReference type="InterPro" id="IPR036397">
    <property type="entry name" value="RNaseH_sf"/>
</dbReference>
<feature type="domain" description="Peptidase A2" evidence="1">
    <location>
        <begin position="49"/>
        <end position="134"/>
    </location>
</feature>
<evidence type="ECO:0000313" key="3">
    <source>
        <dbReference type="Proteomes" id="UP000036403"/>
    </source>
</evidence>
<dbReference type="Proteomes" id="UP000036403">
    <property type="component" value="Unassembled WGS sequence"/>
</dbReference>
<organism evidence="2 3">
    <name type="scientific">Lasius niger</name>
    <name type="common">Black garden ant</name>
    <dbReference type="NCBI Taxonomy" id="67767"/>
    <lineage>
        <taxon>Eukaryota</taxon>
        <taxon>Metazoa</taxon>
        <taxon>Ecdysozoa</taxon>
        <taxon>Arthropoda</taxon>
        <taxon>Hexapoda</taxon>
        <taxon>Insecta</taxon>
        <taxon>Pterygota</taxon>
        <taxon>Neoptera</taxon>
        <taxon>Endopterygota</taxon>
        <taxon>Hymenoptera</taxon>
        <taxon>Apocrita</taxon>
        <taxon>Aculeata</taxon>
        <taxon>Formicoidea</taxon>
        <taxon>Formicidae</taxon>
        <taxon>Formicinae</taxon>
        <taxon>Lasius</taxon>
        <taxon>Lasius</taxon>
    </lineage>
</organism>
<protein>
    <submittedName>
        <fullName evidence="2">Pao retrotransposon peptidase superfamily</fullName>
    </submittedName>
</protein>
<dbReference type="GO" id="GO:0003676">
    <property type="term" value="F:nucleic acid binding"/>
    <property type="evidence" value="ECO:0007669"/>
    <property type="project" value="InterPro"/>
</dbReference>
<dbReference type="GO" id="GO:0042575">
    <property type="term" value="C:DNA polymerase complex"/>
    <property type="evidence" value="ECO:0007669"/>
    <property type="project" value="UniProtKB-ARBA"/>
</dbReference>
<dbReference type="STRING" id="67767.A0A0J7KDH1"/>
<dbReference type="PROSITE" id="PS50175">
    <property type="entry name" value="ASP_PROT_RETROV"/>
    <property type="match status" value="1"/>
</dbReference>
<dbReference type="InterPro" id="IPR040676">
    <property type="entry name" value="DUF5641"/>
</dbReference>
<evidence type="ECO:0000313" key="2">
    <source>
        <dbReference type="EMBL" id="KMQ88503.1"/>
    </source>
</evidence>
<dbReference type="GO" id="GO:0071897">
    <property type="term" value="P:DNA biosynthetic process"/>
    <property type="evidence" value="ECO:0007669"/>
    <property type="project" value="UniProtKB-ARBA"/>
</dbReference>
<name>A0A0J7KDH1_LASNI</name>
<dbReference type="Pfam" id="PF05380">
    <property type="entry name" value="Peptidase_A17"/>
    <property type="match status" value="1"/>
</dbReference>
<dbReference type="InterPro" id="IPR008042">
    <property type="entry name" value="Retrotrans_Pao"/>
</dbReference>
<dbReference type="GO" id="GO:0004190">
    <property type="term" value="F:aspartic-type endopeptidase activity"/>
    <property type="evidence" value="ECO:0007669"/>
    <property type="project" value="InterPro"/>
</dbReference>
<gene>
    <name evidence="2" type="ORF">RF55_11999</name>
</gene>
<dbReference type="Pfam" id="PF18701">
    <property type="entry name" value="DUF5641"/>
    <property type="match status" value="1"/>
</dbReference>
<accession>A0A0J7KDH1</accession>
<dbReference type="GO" id="GO:0006508">
    <property type="term" value="P:proteolysis"/>
    <property type="evidence" value="ECO:0007669"/>
    <property type="project" value="InterPro"/>
</dbReference>
<dbReference type="EMBL" id="LBMM01008962">
    <property type="protein sequence ID" value="KMQ88503.1"/>
    <property type="molecule type" value="Genomic_DNA"/>
</dbReference>
<dbReference type="InterPro" id="IPR001995">
    <property type="entry name" value="Peptidase_A2_cat"/>
</dbReference>
<proteinExistence type="predicted"/>
<dbReference type="OrthoDB" id="7549953at2759"/>
<dbReference type="SUPFAM" id="SSF53098">
    <property type="entry name" value="Ribonuclease H-like"/>
    <property type="match status" value="1"/>
</dbReference>